<dbReference type="SUPFAM" id="SSF54197">
    <property type="entry name" value="HIT-like"/>
    <property type="match status" value="1"/>
</dbReference>
<dbReference type="GO" id="GO:0016787">
    <property type="term" value="F:hydrolase activity"/>
    <property type="evidence" value="ECO:0007669"/>
    <property type="project" value="UniProtKB-KW"/>
</dbReference>
<evidence type="ECO:0000313" key="1">
    <source>
        <dbReference type="EMBL" id="MBB5022843.1"/>
    </source>
</evidence>
<keyword evidence="2" id="KW-1185">Reference proteome</keyword>
<dbReference type="Proteomes" id="UP000528322">
    <property type="component" value="Unassembled WGS sequence"/>
</dbReference>
<keyword evidence="1" id="KW-0378">Hydrolase</keyword>
<proteinExistence type="predicted"/>
<sequence length="151" mass="17253">MSTKDDYNNFRQKFRLPDLSIKSDSKWTLSLRPQQITLGSMILSDSEGHTTFTELGPEHAPEMLAMMQAAEHVAKKLFGAERINILCLMMQDPIVHYHILPRYSQPVEKFGCTWVDHDWPKPPNMTSVQTSDCTLKSIQNEITSFLAQSNP</sequence>
<accession>A0A7W7Y671</accession>
<gene>
    <name evidence="1" type="ORF">HNR37_002190</name>
</gene>
<reference evidence="1 2" key="1">
    <citation type="submission" date="2020-08" db="EMBL/GenBank/DDBJ databases">
        <title>Genomic Encyclopedia of Type Strains, Phase IV (KMG-IV): sequencing the most valuable type-strain genomes for metagenomic binning, comparative biology and taxonomic classification.</title>
        <authorList>
            <person name="Goeker M."/>
        </authorList>
    </citation>
    <scope>NUCLEOTIDE SEQUENCE [LARGE SCALE GENOMIC DNA]</scope>
    <source>
        <strain evidence="1 2">DSM 22071</strain>
    </source>
</reference>
<dbReference type="AlphaFoldDB" id="A0A7W7Y671"/>
<dbReference type="EMBL" id="JACHID010000018">
    <property type="protein sequence ID" value="MBB5022843.1"/>
    <property type="molecule type" value="Genomic_DNA"/>
</dbReference>
<dbReference type="RefSeq" id="WP_183734113.1">
    <property type="nucleotide sequence ID" value="NZ_JACHID010000018.1"/>
</dbReference>
<dbReference type="Gene3D" id="3.30.428.10">
    <property type="entry name" value="HIT-like"/>
    <property type="match status" value="1"/>
</dbReference>
<comment type="caution">
    <text evidence="1">The sequence shown here is derived from an EMBL/GenBank/DDBJ whole genome shotgun (WGS) entry which is preliminary data.</text>
</comment>
<evidence type="ECO:0000313" key="2">
    <source>
        <dbReference type="Proteomes" id="UP000528322"/>
    </source>
</evidence>
<organism evidence="1 2">
    <name type="scientific">Desulfurispira natronophila</name>
    <dbReference type="NCBI Taxonomy" id="682562"/>
    <lineage>
        <taxon>Bacteria</taxon>
        <taxon>Pseudomonadati</taxon>
        <taxon>Chrysiogenota</taxon>
        <taxon>Chrysiogenia</taxon>
        <taxon>Chrysiogenales</taxon>
        <taxon>Chrysiogenaceae</taxon>
        <taxon>Desulfurispira</taxon>
    </lineage>
</organism>
<protein>
    <submittedName>
        <fullName evidence="1">Diadenosine tetraphosphate (Ap4A) HIT family hydrolase</fullName>
    </submittedName>
</protein>
<dbReference type="InterPro" id="IPR036265">
    <property type="entry name" value="HIT-like_sf"/>
</dbReference>
<name>A0A7W7Y671_9BACT</name>